<dbReference type="SMART" id="SM00014">
    <property type="entry name" value="acidPPc"/>
    <property type="match status" value="1"/>
</dbReference>
<evidence type="ECO:0000313" key="10">
    <source>
        <dbReference type="Proteomes" id="UP001374579"/>
    </source>
</evidence>
<evidence type="ECO:0000256" key="4">
    <source>
        <dbReference type="ARBA" id="ARBA00022989"/>
    </source>
</evidence>
<dbReference type="Gene3D" id="1.20.144.10">
    <property type="entry name" value="Phosphatidic acid phosphatase type 2/haloperoxidase"/>
    <property type="match status" value="1"/>
</dbReference>
<comment type="similarity">
    <text evidence="2">Belongs to the PA-phosphatase related phosphoesterase family.</text>
</comment>
<dbReference type="AlphaFoldDB" id="A0AAN9B9T6"/>
<evidence type="ECO:0000256" key="7">
    <source>
        <dbReference type="SAM" id="Phobius"/>
    </source>
</evidence>
<evidence type="ECO:0000256" key="6">
    <source>
        <dbReference type="SAM" id="MobiDB-lite"/>
    </source>
</evidence>
<dbReference type="EMBL" id="JBAMIC010000011">
    <property type="protein sequence ID" value="KAK7099670.1"/>
    <property type="molecule type" value="Genomic_DNA"/>
</dbReference>
<dbReference type="GO" id="GO:0005886">
    <property type="term" value="C:plasma membrane"/>
    <property type="evidence" value="ECO:0007669"/>
    <property type="project" value="TreeGrafter"/>
</dbReference>
<evidence type="ECO:0000256" key="1">
    <source>
        <dbReference type="ARBA" id="ARBA00004141"/>
    </source>
</evidence>
<sequence>MRFPMHLSMSTITDDQHHHLHHHHPRYDPHDSMAYEYAPESHPPGGGGRGVGGRPMGYALSDISSSDYTSSWRRNSRQGILLLVTFIIELLLLVFVVIVEYFLRWTDVFPLRRQNFTCTDTSISCTSRDKQLMADFAFNADVPDEAIYALSFCVPPLVVLIGEIGLCTFAEGEQKDIRLMNKHCAVPQIVRRLLRFLGVFVFGGFALMVFVDVTKIMTGRLRPDFLEACQVNETMCPLFPTLGDSACLNSDKMDIRHARTSFPSLNAALSSYAALFISVYIHGAMRSHSVRVLRPFLALVFILLALLGGLAEYSRCVSHLSDIAVGFAAGIAMSIYLTVYVLNQFQEHLSQSEMVHMMRAFIADTYLPYEDKSHLTRPSDHLSSMHIPRAHMTPVPPSRMSDAGEGKHQRRRPHNTFQRDLSQSVDYHRRHQSYLHAGSSHM</sequence>
<feature type="transmembrane region" description="Helical" evidence="7">
    <location>
        <begin position="293"/>
        <end position="311"/>
    </location>
</feature>
<gene>
    <name evidence="9" type="ORF">V1264_022748</name>
</gene>
<evidence type="ECO:0000259" key="8">
    <source>
        <dbReference type="SMART" id="SM00014"/>
    </source>
</evidence>
<feature type="region of interest" description="Disordered" evidence="6">
    <location>
        <begin position="377"/>
        <end position="423"/>
    </location>
</feature>
<evidence type="ECO:0000256" key="5">
    <source>
        <dbReference type="ARBA" id="ARBA00023136"/>
    </source>
</evidence>
<dbReference type="GO" id="GO:0046839">
    <property type="term" value="P:phospholipid dephosphorylation"/>
    <property type="evidence" value="ECO:0007669"/>
    <property type="project" value="TreeGrafter"/>
</dbReference>
<organism evidence="9 10">
    <name type="scientific">Littorina saxatilis</name>
    <dbReference type="NCBI Taxonomy" id="31220"/>
    <lineage>
        <taxon>Eukaryota</taxon>
        <taxon>Metazoa</taxon>
        <taxon>Spiralia</taxon>
        <taxon>Lophotrochozoa</taxon>
        <taxon>Mollusca</taxon>
        <taxon>Gastropoda</taxon>
        <taxon>Caenogastropoda</taxon>
        <taxon>Littorinimorpha</taxon>
        <taxon>Littorinoidea</taxon>
        <taxon>Littorinidae</taxon>
        <taxon>Littorina</taxon>
    </lineage>
</organism>
<dbReference type="SUPFAM" id="SSF48317">
    <property type="entry name" value="Acid phosphatase/Vanadium-dependent haloperoxidase"/>
    <property type="match status" value="1"/>
</dbReference>
<reference evidence="9 10" key="1">
    <citation type="submission" date="2024-02" db="EMBL/GenBank/DDBJ databases">
        <title>Chromosome-scale genome assembly of the rough periwinkle Littorina saxatilis.</title>
        <authorList>
            <person name="De Jode A."/>
            <person name="Faria R."/>
            <person name="Formenti G."/>
            <person name="Sims Y."/>
            <person name="Smith T.P."/>
            <person name="Tracey A."/>
            <person name="Wood J.M.D."/>
            <person name="Zagrodzka Z.B."/>
            <person name="Johannesson K."/>
            <person name="Butlin R.K."/>
            <person name="Leder E.H."/>
        </authorList>
    </citation>
    <scope>NUCLEOTIDE SEQUENCE [LARGE SCALE GENOMIC DNA]</scope>
    <source>
        <strain evidence="9">Snail1</strain>
        <tissue evidence="9">Muscle</tissue>
    </source>
</reference>
<evidence type="ECO:0000256" key="2">
    <source>
        <dbReference type="ARBA" id="ARBA00008816"/>
    </source>
</evidence>
<dbReference type="PANTHER" id="PTHR10165:SF102">
    <property type="entry name" value="PHOSPHATIDIC ACID PHOSPHATASE TYPE 2_HALOPEROXIDASE DOMAIN-CONTAINING PROTEIN"/>
    <property type="match status" value="1"/>
</dbReference>
<accession>A0AAN9B9T6</accession>
<keyword evidence="4 7" id="KW-1133">Transmembrane helix</keyword>
<dbReference type="GO" id="GO:0006644">
    <property type="term" value="P:phospholipid metabolic process"/>
    <property type="evidence" value="ECO:0007669"/>
    <property type="project" value="InterPro"/>
</dbReference>
<feature type="transmembrane region" description="Helical" evidence="7">
    <location>
        <begin position="146"/>
        <end position="172"/>
    </location>
</feature>
<feature type="transmembrane region" description="Helical" evidence="7">
    <location>
        <begin position="80"/>
        <end position="103"/>
    </location>
</feature>
<protein>
    <recommendedName>
        <fullName evidence="8">Phosphatidic acid phosphatase type 2/haloperoxidase domain-containing protein</fullName>
    </recommendedName>
</protein>
<dbReference type="InterPro" id="IPR036938">
    <property type="entry name" value="PAP2/HPO_sf"/>
</dbReference>
<keyword evidence="10" id="KW-1185">Reference proteome</keyword>
<comment type="subcellular location">
    <subcellularLocation>
        <location evidence="1">Membrane</location>
        <topology evidence="1">Multi-pass membrane protein</topology>
    </subcellularLocation>
</comment>
<comment type="caution">
    <text evidence="9">The sequence shown here is derived from an EMBL/GenBank/DDBJ whole genome shotgun (WGS) entry which is preliminary data.</text>
</comment>
<feature type="transmembrane region" description="Helical" evidence="7">
    <location>
        <begin position="323"/>
        <end position="342"/>
    </location>
</feature>
<dbReference type="Proteomes" id="UP001374579">
    <property type="component" value="Unassembled WGS sequence"/>
</dbReference>
<evidence type="ECO:0000313" key="9">
    <source>
        <dbReference type="EMBL" id="KAK7099670.1"/>
    </source>
</evidence>
<dbReference type="Pfam" id="PF01569">
    <property type="entry name" value="PAP2"/>
    <property type="match status" value="1"/>
</dbReference>
<dbReference type="InterPro" id="IPR000326">
    <property type="entry name" value="PAP2/HPO"/>
</dbReference>
<feature type="domain" description="Phosphatidic acid phosphatase type 2/haloperoxidase" evidence="8">
    <location>
        <begin position="197"/>
        <end position="338"/>
    </location>
</feature>
<feature type="transmembrane region" description="Helical" evidence="7">
    <location>
        <begin position="193"/>
        <end position="211"/>
    </location>
</feature>
<proteinExistence type="inferred from homology"/>
<dbReference type="InterPro" id="IPR043216">
    <property type="entry name" value="PAP-like"/>
</dbReference>
<name>A0AAN9B9T6_9CAEN</name>
<keyword evidence="5 7" id="KW-0472">Membrane</keyword>
<feature type="transmembrane region" description="Helical" evidence="7">
    <location>
        <begin position="262"/>
        <end position="281"/>
    </location>
</feature>
<dbReference type="PANTHER" id="PTHR10165">
    <property type="entry name" value="LIPID PHOSPHATE PHOSPHATASE"/>
    <property type="match status" value="1"/>
</dbReference>
<dbReference type="GO" id="GO:0008195">
    <property type="term" value="F:phosphatidate phosphatase activity"/>
    <property type="evidence" value="ECO:0007669"/>
    <property type="project" value="TreeGrafter"/>
</dbReference>
<dbReference type="GO" id="GO:0007165">
    <property type="term" value="P:signal transduction"/>
    <property type="evidence" value="ECO:0007669"/>
    <property type="project" value="TreeGrafter"/>
</dbReference>
<evidence type="ECO:0000256" key="3">
    <source>
        <dbReference type="ARBA" id="ARBA00022692"/>
    </source>
</evidence>
<keyword evidence="3 7" id="KW-0812">Transmembrane</keyword>